<reference evidence="8 9" key="1">
    <citation type="submission" date="2018-07" db="EMBL/GenBank/DDBJ databases">
        <title>The complete nuclear genome of the prasinophyte Chloropicon primus (CCMP1205).</title>
        <authorList>
            <person name="Pombert J.-F."/>
            <person name="Otis C."/>
            <person name="Turmel M."/>
            <person name="Lemieux C."/>
        </authorList>
    </citation>
    <scope>NUCLEOTIDE SEQUENCE [LARGE SCALE GENOMIC DNA]</scope>
    <source>
        <strain evidence="8 9">CCMP1205</strain>
    </source>
</reference>
<sequence length="260" mass="29037">MGRRGPTKHLKRINAPKHWMLDKLGGIFAPKPSPGPHKTRECLPLILILRNRLKYALTGREAKAILMERFVKVDGKVRTDVCYPTGFMDVISLEKSDEYFRILYDSKGRMTVHRISAEEASYKLCKVKDIKLGEKAIPTLTTHDGRTLRYPDPLVKINDSILFDIESGKMKDFIKFDNGNVAMVTGGHNAGRVGVILNKEKHKGSNDIVHIKDAAGNTFATRAQNVFVIGKGNKPLVSLAKGKGIKLTVLQEQQKAYEDA</sequence>
<dbReference type="PROSITE" id="PS00528">
    <property type="entry name" value="RIBOSOMAL_S4E"/>
    <property type="match status" value="1"/>
</dbReference>
<dbReference type="FunFam" id="2.40.50.740:FF:000001">
    <property type="entry name" value="40S ribosomal protein S4"/>
    <property type="match status" value="1"/>
</dbReference>
<dbReference type="SMART" id="SM00363">
    <property type="entry name" value="S4"/>
    <property type="match status" value="1"/>
</dbReference>
<dbReference type="InterPro" id="IPR013845">
    <property type="entry name" value="Ribosomal_eS4_central_region"/>
</dbReference>
<evidence type="ECO:0000256" key="2">
    <source>
        <dbReference type="ARBA" id="ARBA00022730"/>
    </source>
</evidence>
<dbReference type="InterPro" id="IPR036986">
    <property type="entry name" value="S4_RNA-bd_sf"/>
</dbReference>
<keyword evidence="4 6" id="KW-0689">Ribosomal protein</keyword>
<dbReference type="AlphaFoldDB" id="A0A5B8MD42"/>
<dbReference type="SUPFAM" id="SSF55174">
    <property type="entry name" value="Alpha-L RNA-binding motif"/>
    <property type="match status" value="1"/>
</dbReference>
<evidence type="ECO:0000259" key="7">
    <source>
        <dbReference type="SMART" id="SM00363"/>
    </source>
</evidence>
<comment type="similarity">
    <text evidence="1 6">Belongs to the eukaryotic ribosomal protein eS4 family.</text>
</comment>
<dbReference type="PIRSF" id="PIRSF002116">
    <property type="entry name" value="Ribosomal_S4"/>
    <property type="match status" value="1"/>
</dbReference>
<dbReference type="InterPro" id="IPR038237">
    <property type="entry name" value="Ribosomal_eS4_central_sf"/>
</dbReference>
<accession>A0A5B8MD42</accession>
<dbReference type="Proteomes" id="UP000316726">
    <property type="component" value="Chromosome 1"/>
</dbReference>
<dbReference type="Pfam" id="PF08071">
    <property type="entry name" value="RS4NT"/>
    <property type="match status" value="1"/>
</dbReference>
<dbReference type="OrthoDB" id="504298at2759"/>
<dbReference type="Pfam" id="PF01479">
    <property type="entry name" value="S4"/>
    <property type="match status" value="1"/>
</dbReference>
<dbReference type="EMBL" id="CP031034">
    <property type="protein sequence ID" value="QDZ18379.1"/>
    <property type="molecule type" value="Genomic_DNA"/>
</dbReference>
<keyword evidence="9" id="KW-1185">Reference proteome</keyword>
<dbReference type="InterPro" id="IPR000876">
    <property type="entry name" value="Ribosomal_eS4"/>
</dbReference>
<evidence type="ECO:0000256" key="3">
    <source>
        <dbReference type="ARBA" id="ARBA00022884"/>
    </source>
</evidence>
<dbReference type="InterPro" id="IPR041982">
    <property type="entry name" value="Ribosomal_eS4_KOW"/>
</dbReference>
<proteinExistence type="inferred from homology"/>
<dbReference type="InterPro" id="IPR014722">
    <property type="entry name" value="Rib_uL2_dom2"/>
</dbReference>
<dbReference type="InterPro" id="IPR013843">
    <property type="entry name" value="Ribosomal_eS4_N"/>
</dbReference>
<dbReference type="Pfam" id="PF16121">
    <property type="entry name" value="40S_S4_C"/>
    <property type="match status" value="1"/>
</dbReference>
<name>A0A5B8MD42_9CHLO</name>
<dbReference type="HAMAP" id="MF_00485">
    <property type="entry name" value="Ribosomal_eS4"/>
    <property type="match status" value="1"/>
</dbReference>
<dbReference type="GO" id="GO:0006412">
    <property type="term" value="P:translation"/>
    <property type="evidence" value="ECO:0007669"/>
    <property type="project" value="InterPro"/>
</dbReference>
<evidence type="ECO:0000256" key="4">
    <source>
        <dbReference type="ARBA" id="ARBA00022980"/>
    </source>
</evidence>
<protein>
    <recommendedName>
        <fullName evidence="6">40S ribosomal protein S4</fullName>
    </recommendedName>
</protein>
<evidence type="ECO:0000256" key="1">
    <source>
        <dbReference type="ARBA" id="ARBA00007500"/>
    </source>
</evidence>
<evidence type="ECO:0000313" key="8">
    <source>
        <dbReference type="EMBL" id="QDZ18379.1"/>
    </source>
</evidence>
<dbReference type="GO" id="GO:0019843">
    <property type="term" value="F:rRNA binding"/>
    <property type="evidence" value="ECO:0007669"/>
    <property type="project" value="UniProtKB-UniRule"/>
</dbReference>
<dbReference type="InterPro" id="IPR005824">
    <property type="entry name" value="KOW"/>
</dbReference>
<dbReference type="PROSITE" id="PS50889">
    <property type="entry name" value="S4"/>
    <property type="match status" value="1"/>
</dbReference>
<dbReference type="PANTHER" id="PTHR11581:SF0">
    <property type="entry name" value="SMALL RIBOSOMAL SUBUNIT PROTEIN ES4"/>
    <property type="match status" value="1"/>
</dbReference>
<dbReference type="FunFam" id="2.30.30.30:FF:000005">
    <property type="entry name" value="40S ribosomal protein S4"/>
    <property type="match status" value="1"/>
</dbReference>
<dbReference type="FunFam" id="3.10.290.10:FF:000002">
    <property type="entry name" value="40S ribosomal protein S4"/>
    <property type="match status" value="1"/>
</dbReference>
<dbReference type="GO" id="GO:0022627">
    <property type="term" value="C:cytosolic small ribosomal subunit"/>
    <property type="evidence" value="ECO:0007669"/>
    <property type="project" value="TreeGrafter"/>
</dbReference>
<dbReference type="Gene3D" id="3.10.290.10">
    <property type="entry name" value="RNA-binding S4 domain"/>
    <property type="match status" value="1"/>
</dbReference>
<dbReference type="Gene3D" id="2.30.30.30">
    <property type="match status" value="1"/>
</dbReference>
<dbReference type="Pfam" id="PF00900">
    <property type="entry name" value="Ribosomal_S4e"/>
    <property type="match status" value="1"/>
</dbReference>
<dbReference type="InterPro" id="IPR018199">
    <property type="entry name" value="Ribosomal_eS4_N_CS"/>
</dbReference>
<dbReference type="CDD" id="cd00165">
    <property type="entry name" value="S4"/>
    <property type="match status" value="1"/>
</dbReference>
<keyword evidence="2 6" id="KW-0699">rRNA-binding</keyword>
<gene>
    <name evidence="8" type="ORF">A3770_01p08970</name>
</gene>
<feature type="domain" description="RNA-binding S4" evidence="7">
    <location>
        <begin position="43"/>
        <end position="107"/>
    </location>
</feature>
<dbReference type="Gene3D" id="2.40.50.740">
    <property type="match status" value="1"/>
</dbReference>
<dbReference type="STRING" id="1764295.A0A5B8MD42"/>
<dbReference type="CDD" id="cd06087">
    <property type="entry name" value="KOW_RPS4"/>
    <property type="match status" value="1"/>
</dbReference>
<keyword evidence="3 6" id="KW-0694">RNA-binding</keyword>
<evidence type="ECO:0000313" key="9">
    <source>
        <dbReference type="Proteomes" id="UP000316726"/>
    </source>
</evidence>
<dbReference type="InterPro" id="IPR002942">
    <property type="entry name" value="S4_RNA-bd"/>
</dbReference>
<dbReference type="PANTHER" id="PTHR11581">
    <property type="entry name" value="30S/40S RIBOSOMAL PROTEIN S4"/>
    <property type="match status" value="1"/>
</dbReference>
<evidence type="ECO:0000256" key="6">
    <source>
        <dbReference type="PIRNR" id="PIRNR002116"/>
    </source>
</evidence>
<dbReference type="NCBIfam" id="NF003312">
    <property type="entry name" value="PRK04313.1"/>
    <property type="match status" value="1"/>
</dbReference>
<organism evidence="8 9">
    <name type="scientific">Chloropicon primus</name>
    <dbReference type="NCBI Taxonomy" id="1764295"/>
    <lineage>
        <taxon>Eukaryota</taxon>
        <taxon>Viridiplantae</taxon>
        <taxon>Chlorophyta</taxon>
        <taxon>Chloropicophyceae</taxon>
        <taxon>Chloropicales</taxon>
        <taxon>Chloropicaceae</taxon>
        <taxon>Chloropicon</taxon>
    </lineage>
</organism>
<dbReference type="Pfam" id="PF00467">
    <property type="entry name" value="KOW"/>
    <property type="match status" value="1"/>
</dbReference>
<evidence type="ECO:0000256" key="5">
    <source>
        <dbReference type="ARBA" id="ARBA00023274"/>
    </source>
</evidence>
<dbReference type="GO" id="GO:0003735">
    <property type="term" value="F:structural constituent of ribosome"/>
    <property type="evidence" value="ECO:0007669"/>
    <property type="project" value="UniProtKB-UniRule"/>
</dbReference>
<dbReference type="InterPro" id="IPR032277">
    <property type="entry name" value="Ribosomal_eS4_C"/>
</dbReference>
<keyword evidence="5 6" id="KW-0687">Ribonucleoprotein</keyword>